<dbReference type="PATRIC" id="fig|1454001.3.peg.3805"/>
<dbReference type="AlphaFoldDB" id="A0A011PD07"/>
<sequence length="44" mass="4773">MLWLWLFNAVTTVVHFIGAHSAEIFINALQGGFAGCLMSDGYAV</sequence>
<organism evidence="1 2">
    <name type="scientific">Candidatus Accumulibacter adjunctus</name>
    <dbReference type="NCBI Taxonomy" id="1454001"/>
    <lineage>
        <taxon>Bacteria</taxon>
        <taxon>Pseudomonadati</taxon>
        <taxon>Pseudomonadota</taxon>
        <taxon>Betaproteobacteria</taxon>
        <taxon>Candidatus Accumulibacter</taxon>
    </lineage>
</organism>
<reference evidence="1" key="1">
    <citation type="submission" date="2014-02" db="EMBL/GenBank/DDBJ databases">
        <title>Expanding our view of genomic diversity in Candidatus Accumulibacter clades.</title>
        <authorList>
            <person name="Skennerton C.T."/>
            <person name="Barr J.J."/>
            <person name="Slater F.R."/>
            <person name="Bond P.L."/>
            <person name="Tyson G.W."/>
        </authorList>
    </citation>
    <scope>NUCLEOTIDE SEQUENCE [LARGE SCALE GENOMIC DNA]</scope>
</reference>
<proteinExistence type="predicted"/>
<dbReference type="Proteomes" id="UP000020218">
    <property type="component" value="Unassembled WGS sequence"/>
</dbReference>
<comment type="caution">
    <text evidence="1">The sequence shown here is derived from an EMBL/GenBank/DDBJ whole genome shotgun (WGS) entry which is preliminary data.</text>
</comment>
<protein>
    <submittedName>
        <fullName evidence="1">Uncharacterized protein</fullName>
    </submittedName>
</protein>
<evidence type="ECO:0000313" key="1">
    <source>
        <dbReference type="EMBL" id="EXI64219.1"/>
    </source>
</evidence>
<gene>
    <name evidence="1" type="ORF">AW08_03777</name>
</gene>
<dbReference type="EMBL" id="JFAX01000039">
    <property type="protein sequence ID" value="EXI64219.1"/>
    <property type="molecule type" value="Genomic_DNA"/>
</dbReference>
<name>A0A011PD07_9PROT</name>
<accession>A0A011PD07</accession>
<evidence type="ECO:0000313" key="2">
    <source>
        <dbReference type="Proteomes" id="UP000020218"/>
    </source>
</evidence>
<keyword evidence="2" id="KW-1185">Reference proteome</keyword>